<dbReference type="SUPFAM" id="SSF54909">
    <property type="entry name" value="Dimeric alpha+beta barrel"/>
    <property type="match status" value="1"/>
</dbReference>
<feature type="domain" description="ABM" evidence="1">
    <location>
        <begin position="31"/>
        <end position="121"/>
    </location>
</feature>
<dbReference type="InterPro" id="IPR050744">
    <property type="entry name" value="AI-2_Isomerase_LsrG"/>
</dbReference>
<dbReference type="GO" id="GO:0004497">
    <property type="term" value="F:monooxygenase activity"/>
    <property type="evidence" value="ECO:0007669"/>
    <property type="project" value="UniProtKB-KW"/>
</dbReference>
<gene>
    <name evidence="2" type="ORF">DFO77_11953</name>
</gene>
<organism evidence="2 3">
    <name type="scientific">Marinilabilia salmonicolor</name>
    <dbReference type="NCBI Taxonomy" id="989"/>
    <lineage>
        <taxon>Bacteria</taxon>
        <taxon>Pseudomonadati</taxon>
        <taxon>Bacteroidota</taxon>
        <taxon>Bacteroidia</taxon>
        <taxon>Marinilabiliales</taxon>
        <taxon>Marinilabiliaceae</taxon>
        <taxon>Marinilabilia</taxon>
    </lineage>
</organism>
<reference evidence="2 3" key="1">
    <citation type="submission" date="2018-07" db="EMBL/GenBank/DDBJ databases">
        <title>Freshwater and sediment microbial communities from various areas in North America, analyzing microbe dynamics in response to fracking.</title>
        <authorList>
            <person name="Lamendella R."/>
        </authorList>
    </citation>
    <scope>NUCLEOTIDE SEQUENCE [LARGE SCALE GENOMIC DNA]</scope>
    <source>
        <strain evidence="2 3">160A</strain>
    </source>
</reference>
<dbReference type="Gene3D" id="3.30.70.100">
    <property type="match status" value="1"/>
</dbReference>
<dbReference type="Proteomes" id="UP000252733">
    <property type="component" value="Unassembled WGS sequence"/>
</dbReference>
<evidence type="ECO:0000259" key="1">
    <source>
        <dbReference type="PROSITE" id="PS51725"/>
    </source>
</evidence>
<keyword evidence="2" id="KW-0560">Oxidoreductase</keyword>
<dbReference type="PROSITE" id="PS51725">
    <property type="entry name" value="ABM"/>
    <property type="match status" value="1"/>
</dbReference>
<accession>A0A368UQI2</accession>
<protein>
    <submittedName>
        <fullName evidence="2">Quinol monooxygenase YgiN</fullName>
    </submittedName>
</protein>
<dbReference type="PANTHER" id="PTHR33336:SF3">
    <property type="entry name" value="ABM DOMAIN-CONTAINING PROTEIN"/>
    <property type="match status" value="1"/>
</dbReference>
<name>A0A368UQI2_9BACT</name>
<comment type="caution">
    <text evidence="2">The sequence shown here is derived from an EMBL/GenBank/DDBJ whole genome shotgun (WGS) entry which is preliminary data.</text>
</comment>
<dbReference type="EMBL" id="QPIZ01000019">
    <property type="protein sequence ID" value="RCW31087.1"/>
    <property type="molecule type" value="Genomic_DNA"/>
</dbReference>
<dbReference type="InterPro" id="IPR011008">
    <property type="entry name" value="Dimeric_a/b-barrel"/>
</dbReference>
<dbReference type="PANTHER" id="PTHR33336">
    <property type="entry name" value="QUINOL MONOOXYGENASE YGIN-RELATED"/>
    <property type="match status" value="1"/>
</dbReference>
<keyword evidence="3" id="KW-1185">Reference proteome</keyword>
<keyword evidence="2" id="KW-0503">Monooxygenase</keyword>
<sequence length="142" mass="16413">MLGLLFLGISCKTGTEEANQVEKISGSDEMLIRISEIQIYQNYLTEYISILKEEAEASVRLEPGVISIFPMFQKEDSTEFRILEIYRNREAYESHLKTPHFKKYKTTTLDMVESLKLTDMVAIDEETMLDIFSKLNLEMAAQ</sequence>
<dbReference type="InterPro" id="IPR007138">
    <property type="entry name" value="ABM_dom"/>
</dbReference>
<proteinExistence type="predicted"/>
<dbReference type="Pfam" id="PF03992">
    <property type="entry name" value="ABM"/>
    <property type="match status" value="1"/>
</dbReference>
<dbReference type="AlphaFoldDB" id="A0A368UQI2"/>
<evidence type="ECO:0000313" key="3">
    <source>
        <dbReference type="Proteomes" id="UP000252733"/>
    </source>
</evidence>
<evidence type="ECO:0000313" key="2">
    <source>
        <dbReference type="EMBL" id="RCW31087.1"/>
    </source>
</evidence>